<evidence type="ECO:0000256" key="6">
    <source>
        <dbReference type="ARBA" id="ARBA00023004"/>
    </source>
</evidence>
<keyword evidence="12" id="KW-1185">Reference proteome</keyword>
<dbReference type="PANTHER" id="PTHR30387:SF2">
    <property type="entry name" value="MANNONATE DEHYDRATASE"/>
    <property type="match status" value="1"/>
</dbReference>
<dbReference type="EC" id="4.2.1.8" evidence="5 9"/>
<organism evidence="11 12">
    <name type="scientific">Kriegella aquimaris</name>
    <dbReference type="NCBI Taxonomy" id="192904"/>
    <lineage>
        <taxon>Bacteria</taxon>
        <taxon>Pseudomonadati</taxon>
        <taxon>Bacteroidota</taxon>
        <taxon>Flavobacteriia</taxon>
        <taxon>Flavobacteriales</taxon>
        <taxon>Flavobacteriaceae</taxon>
        <taxon>Kriegella</taxon>
    </lineage>
</organism>
<reference evidence="12" key="1">
    <citation type="submission" date="2016-10" db="EMBL/GenBank/DDBJ databases">
        <authorList>
            <person name="Varghese N."/>
            <person name="Submissions S."/>
        </authorList>
    </citation>
    <scope>NUCLEOTIDE SEQUENCE [LARGE SCALE GENOMIC DNA]</scope>
    <source>
        <strain evidence="12">DSM 19886</strain>
    </source>
</reference>
<protein>
    <recommendedName>
        <fullName evidence="5 9">Mannonate dehydratase</fullName>
        <ecNumber evidence="5 9">4.2.1.8</ecNumber>
    </recommendedName>
    <alternativeName>
        <fullName evidence="9">D-mannonate hydro-lyase</fullName>
    </alternativeName>
</protein>
<evidence type="ECO:0000256" key="9">
    <source>
        <dbReference type="HAMAP-Rule" id="MF_00106"/>
    </source>
</evidence>
<evidence type="ECO:0000256" key="10">
    <source>
        <dbReference type="SAM" id="MobiDB-lite"/>
    </source>
</evidence>
<proteinExistence type="inferred from homology"/>
<feature type="region of interest" description="Disordered" evidence="10">
    <location>
        <begin position="345"/>
        <end position="364"/>
    </location>
</feature>
<dbReference type="Gene3D" id="3.20.20.150">
    <property type="entry name" value="Divalent-metal-dependent TIM barrel enzymes"/>
    <property type="match status" value="1"/>
</dbReference>
<dbReference type="HAMAP" id="MF_00106">
    <property type="entry name" value="UxuA"/>
    <property type="match status" value="1"/>
</dbReference>
<accession>A0A1G9J3R2</accession>
<keyword evidence="8 9" id="KW-0456">Lyase</keyword>
<evidence type="ECO:0000313" key="11">
    <source>
        <dbReference type="EMBL" id="SDL31962.1"/>
    </source>
</evidence>
<dbReference type="InterPro" id="IPR036237">
    <property type="entry name" value="Xyl_isomerase-like_sf"/>
</dbReference>
<evidence type="ECO:0000313" key="12">
    <source>
        <dbReference type="Proteomes" id="UP000199440"/>
    </source>
</evidence>
<dbReference type="STRING" id="192904.SAMN04488514_101385"/>
<evidence type="ECO:0000256" key="3">
    <source>
        <dbReference type="ARBA" id="ARBA00004892"/>
    </source>
</evidence>
<evidence type="ECO:0000256" key="7">
    <source>
        <dbReference type="ARBA" id="ARBA00023211"/>
    </source>
</evidence>
<dbReference type="Pfam" id="PF03786">
    <property type="entry name" value="UxuA"/>
    <property type="match status" value="1"/>
</dbReference>
<dbReference type="Proteomes" id="UP000199440">
    <property type="component" value="Unassembled WGS sequence"/>
</dbReference>
<evidence type="ECO:0000256" key="1">
    <source>
        <dbReference type="ARBA" id="ARBA00001794"/>
    </source>
</evidence>
<dbReference type="GO" id="GO:0042840">
    <property type="term" value="P:D-glucuronate catabolic process"/>
    <property type="evidence" value="ECO:0007669"/>
    <property type="project" value="TreeGrafter"/>
</dbReference>
<dbReference type="UniPathway" id="UPA00246"/>
<keyword evidence="7 9" id="KW-0464">Manganese</keyword>
<dbReference type="InterPro" id="IPR004628">
    <property type="entry name" value="Man_deHydtase"/>
</dbReference>
<comment type="pathway">
    <text evidence="3 9">Carbohydrate metabolism; pentose and glucuronate interconversion.</text>
</comment>
<sequence>MKMEQTWRWYGPSDPVSLSDIKQAGATGIVTALHHIPNGEIWSKDEINKRKKEVENSGLVWSVVESLPIHENIKTRTGDFERHIANYKQSLIHLAECGVHVVCYNFMPVLDWTRTSLYRVMADGSKALSFEHAALAAFDLHILKRPDAEASYTPTQIDKAAEYYNNMSDEAVKDLVKTIIAGLPGSAEGYPVSEDGYDLTKFQGILDTYKNIGEDEMREHLVLFLSEIVPVAEQNGVRMCIHPDDPPFTILGLPRIMGTEADYAHIFNKVPSISNGITLCTGSLGARADNDLLKITERFADRIHFLHLRSTQRDEDGNFYEANHLEGNVDMYGIVKRVLIEQKRREKEGRKDASIPMRPDHGHQMLDDLNKKTNPGYSGIGRLRGLAELRGLELGIYKSLIETE</sequence>
<comment type="function">
    <text evidence="2 9">Catalyzes the dehydration of D-mannonate.</text>
</comment>
<dbReference type="PIRSF" id="PIRSF016049">
    <property type="entry name" value="Man_dehyd"/>
    <property type="match status" value="1"/>
</dbReference>
<dbReference type="GO" id="GO:0030145">
    <property type="term" value="F:manganese ion binding"/>
    <property type="evidence" value="ECO:0007669"/>
    <property type="project" value="TreeGrafter"/>
</dbReference>
<comment type="cofactor">
    <cofactor evidence="9">
        <name>Fe(2+)</name>
        <dbReference type="ChEBI" id="CHEBI:29033"/>
    </cofactor>
    <cofactor evidence="9">
        <name>Mn(2+)</name>
        <dbReference type="ChEBI" id="CHEBI:29035"/>
    </cofactor>
</comment>
<dbReference type="GO" id="GO:0008198">
    <property type="term" value="F:ferrous iron binding"/>
    <property type="evidence" value="ECO:0007669"/>
    <property type="project" value="TreeGrafter"/>
</dbReference>
<evidence type="ECO:0000256" key="5">
    <source>
        <dbReference type="ARBA" id="ARBA00012927"/>
    </source>
</evidence>
<name>A0A1G9J3R2_9FLAO</name>
<evidence type="ECO:0000256" key="8">
    <source>
        <dbReference type="ARBA" id="ARBA00023239"/>
    </source>
</evidence>
<gene>
    <name evidence="9" type="primary">uxuA</name>
    <name evidence="11" type="ORF">SAMN04488514_101385</name>
</gene>
<dbReference type="AlphaFoldDB" id="A0A1G9J3R2"/>
<dbReference type="SUPFAM" id="SSF51658">
    <property type="entry name" value="Xylose isomerase-like"/>
    <property type="match status" value="1"/>
</dbReference>
<comment type="similarity">
    <text evidence="4 9">Belongs to the mannonate dehydratase family.</text>
</comment>
<dbReference type="NCBIfam" id="TIGR00695">
    <property type="entry name" value="uxuA"/>
    <property type="match status" value="1"/>
</dbReference>
<dbReference type="PANTHER" id="PTHR30387">
    <property type="entry name" value="MANNONATE DEHYDRATASE"/>
    <property type="match status" value="1"/>
</dbReference>
<dbReference type="GO" id="GO:0008927">
    <property type="term" value="F:mannonate dehydratase activity"/>
    <property type="evidence" value="ECO:0007669"/>
    <property type="project" value="UniProtKB-UniRule"/>
</dbReference>
<evidence type="ECO:0000256" key="4">
    <source>
        <dbReference type="ARBA" id="ARBA00007389"/>
    </source>
</evidence>
<dbReference type="RefSeq" id="WP_089884718.1">
    <property type="nucleotide sequence ID" value="NZ_FNGV01000001.1"/>
</dbReference>
<evidence type="ECO:0000256" key="2">
    <source>
        <dbReference type="ARBA" id="ARBA00002713"/>
    </source>
</evidence>
<comment type="catalytic activity">
    <reaction evidence="1 9">
        <text>D-mannonate = 2-dehydro-3-deoxy-D-gluconate + H2O</text>
        <dbReference type="Rhea" id="RHEA:20097"/>
        <dbReference type="ChEBI" id="CHEBI:15377"/>
        <dbReference type="ChEBI" id="CHEBI:17767"/>
        <dbReference type="ChEBI" id="CHEBI:57990"/>
        <dbReference type="EC" id="4.2.1.8"/>
    </reaction>
</comment>
<dbReference type="EMBL" id="FNGV01000001">
    <property type="protein sequence ID" value="SDL31962.1"/>
    <property type="molecule type" value="Genomic_DNA"/>
</dbReference>
<dbReference type="NCBIfam" id="NF003027">
    <property type="entry name" value="PRK03906.1"/>
    <property type="match status" value="1"/>
</dbReference>
<dbReference type="OrthoDB" id="9780250at2"/>
<keyword evidence="6 9" id="KW-0408">Iron</keyword>